<accession>A0AAV7N326</accession>
<sequence>MKMELDRLVSEGIIQKVEATEWLSPVVMARKSNGEPPTGYCFCLTFTARPGRSTGAARAPRRVRLLPEQSESPGSD</sequence>
<evidence type="ECO:0000313" key="3">
    <source>
        <dbReference type="Proteomes" id="UP001066276"/>
    </source>
</evidence>
<evidence type="ECO:0000313" key="2">
    <source>
        <dbReference type="EMBL" id="KAJ1108932.1"/>
    </source>
</evidence>
<gene>
    <name evidence="2" type="ORF">NDU88_006302</name>
</gene>
<feature type="region of interest" description="Disordered" evidence="1">
    <location>
        <begin position="52"/>
        <end position="76"/>
    </location>
</feature>
<evidence type="ECO:0000256" key="1">
    <source>
        <dbReference type="SAM" id="MobiDB-lite"/>
    </source>
</evidence>
<evidence type="ECO:0008006" key="4">
    <source>
        <dbReference type="Google" id="ProtNLM"/>
    </source>
</evidence>
<keyword evidence="3" id="KW-1185">Reference proteome</keyword>
<dbReference type="Gene3D" id="3.10.10.10">
    <property type="entry name" value="HIV Type 1 Reverse Transcriptase, subunit A, domain 1"/>
    <property type="match status" value="1"/>
</dbReference>
<proteinExistence type="predicted"/>
<protein>
    <recommendedName>
        <fullName evidence="4">Reverse transcriptase</fullName>
    </recommendedName>
</protein>
<dbReference type="EMBL" id="JANPWB010000013">
    <property type="protein sequence ID" value="KAJ1108932.1"/>
    <property type="molecule type" value="Genomic_DNA"/>
</dbReference>
<dbReference type="AlphaFoldDB" id="A0AAV7N326"/>
<reference evidence="2" key="1">
    <citation type="journal article" date="2022" name="bioRxiv">
        <title>Sequencing and chromosome-scale assembly of the giantPleurodeles waltlgenome.</title>
        <authorList>
            <person name="Brown T."/>
            <person name="Elewa A."/>
            <person name="Iarovenko S."/>
            <person name="Subramanian E."/>
            <person name="Araus A.J."/>
            <person name="Petzold A."/>
            <person name="Susuki M."/>
            <person name="Suzuki K.-i.T."/>
            <person name="Hayashi T."/>
            <person name="Toyoda A."/>
            <person name="Oliveira C."/>
            <person name="Osipova E."/>
            <person name="Leigh N.D."/>
            <person name="Simon A."/>
            <person name="Yun M.H."/>
        </authorList>
    </citation>
    <scope>NUCLEOTIDE SEQUENCE</scope>
    <source>
        <strain evidence="2">20211129_DDA</strain>
        <tissue evidence="2">Liver</tissue>
    </source>
</reference>
<dbReference type="Proteomes" id="UP001066276">
    <property type="component" value="Chromosome 9"/>
</dbReference>
<organism evidence="2 3">
    <name type="scientific">Pleurodeles waltl</name>
    <name type="common">Iberian ribbed newt</name>
    <dbReference type="NCBI Taxonomy" id="8319"/>
    <lineage>
        <taxon>Eukaryota</taxon>
        <taxon>Metazoa</taxon>
        <taxon>Chordata</taxon>
        <taxon>Craniata</taxon>
        <taxon>Vertebrata</taxon>
        <taxon>Euteleostomi</taxon>
        <taxon>Amphibia</taxon>
        <taxon>Batrachia</taxon>
        <taxon>Caudata</taxon>
        <taxon>Salamandroidea</taxon>
        <taxon>Salamandridae</taxon>
        <taxon>Pleurodelinae</taxon>
        <taxon>Pleurodeles</taxon>
    </lineage>
</organism>
<name>A0AAV7N326_PLEWA</name>
<comment type="caution">
    <text evidence="2">The sequence shown here is derived from an EMBL/GenBank/DDBJ whole genome shotgun (WGS) entry which is preliminary data.</text>
</comment>